<organism evidence="1 2">
    <name type="scientific">Hymenobacter jeollabukensis</name>
    <dbReference type="NCBI Taxonomy" id="2025313"/>
    <lineage>
        <taxon>Bacteria</taxon>
        <taxon>Pseudomonadati</taxon>
        <taxon>Bacteroidota</taxon>
        <taxon>Cytophagia</taxon>
        <taxon>Cytophagales</taxon>
        <taxon>Hymenobacteraceae</taxon>
        <taxon>Hymenobacter</taxon>
    </lineage>
</organism>
<dbReference type="RefSeq" id="WP_138076373.1">
    <property type="nucleotide sequence ID" value="NZ_VAJM01000003.1"/>
</dbReference>
<comment type="caution">
    <text evidence="1">The sequence shown here is derived from an EMBL/GenBank/DDBJ whole genome shotgun (WGS) entry which is preliminary data.</text>
</comment>
<protein>
    <submittedName>
        <fullName evidence="1">Uncharacterized protein</fullName>
    </submittedName>
</protein>
<reference evidence="1 2" key="1">
    <citation type="submission" date="2019-05" db="EMBL/GenBank/DDBJ databases">
        <title>Hymenobacter edaphi sp. nov., isolated from abandoned arsenic-contaminated farmland soil.</title>
        <authorList>
            <person name="Nie L."/>
        </authorList>
    </citation>
    <scope>NUCLEOTIDE SEQUENCE [LARGE SCALE GENOMIC DNA]</scope>
    <source>
        <strain evidence="1 2">1-3-3-8</strain>
    </source>
</reference>
<keyword evidence="2" id="KW-1185">Reference proteome</keyword>
<sequence>MFSSFLQAAQAGPVAEAELLPLSNQGRLRVTYNWLYSALNCDPNDNSTFLWVVYKLDNGHVALSPKGGYGGRTLYASVRDDWNYYVQTQAPHSADWITAIGRDEILTLSQPDLFVRLQGFNGLYLSVNANMDAQGNHSGYRVMSSAPQWGPASTWFLRPVNSLQAGLALPPPPTAEAMRQALSGLGQSVTDATVASLLQS</sequence>
<dbReference type="AlphaFoldDB" id="A0A5R8WRW4"/>
<evidence type="ECO:0000313" key="2">
    <source>
        <dbReference type="Proteomes" id="UP000305517"/>
    </source>
</evidence>
<dbReference type="Proteomes" id="UP000305517">
    <property type="component" value="Unassembled WGS sequence"/>
</dbReference>
<name>A0A5R8WRW4_9BACT</name>
<proteinExistence type="predicted"/>
<dbReference type="EMBL" id="VAJM01000003">
    <property type="protein sequence ID" value="TLM93923.1"/>
    <property type="molecule type" value="Genomic_DNA"/>
</dbReference>
<gene>
    <name evidence="1" type="ORF">FDY95_07775</name>
</gene>
<evidence type="ECO:0000313" key="1">
    <source>
        <dbReference type="EMBL" id="TLM93923.1"/>
    </source>
</evidence>
<accession>A0A5R8WRW4</accession>
<dbReference type="OrthoDB" id="1492130at2"/>